<dbReference type="Pfam" id="PF02460">
    <property type="entry name" value="Patched"/>
    <property type="match status" value="1"/>
</dbReference>
<evidence type="ECO:0000256" key="1">
    <source>
        <dbReference type="ARBA" id="ARBA00005585"/>
    </source>
</evidence>
<feature type="transmembrane region" description="Helical" evidence="10">
    <location>
        <begin position="263"/>
        <end position="282"/>
    </location>
</feature>
<dbReference type="GO" id="GO:0097225">
    <property type="term" value="C:sperm midpiece"/>
    <property type="evidence" value="ECO:0007669"/>
    <property type="project" value="UniProtKB-ARBA"/>
</dbReference>
<feature type="transmembrane region" description="Helical" evidence="10">
    <location>
        <begin position="742"/>
        <end position="764"/>
    </location>
</feature>
<feature type="transmembrane region" description="Helical" evidence="10">
    <location>
        <begin position="712"/>
        <end position="735"/>
    </location>
</feature>
<evidence type="ECO:0000256" key="5">
    <source>
        <dbReference type="ARBA" id="ARBA00023136"/>
    </source>
</evidence>
<evidence type="ECO:0000259" key="11">
    <source>
        <dbReference type="PROSITE" id="PS50156"/>
    </source>
</evidence>
<keyword evidence="2" id="KW-1003">Cell membrane</keyword>
<dbReference type="STRING" id="75743.A0A401P4Q4"/>
<reference evidence="12 13" key="1">
    <citation type="journal article" date="2018" name="Nat. Ecol. Evol.">
        <title>Shark genomes provide insights into elasmobranch evolution and the origin of vertebrates.</title>
        <authorList>
            <person name="Hara Y"/>
            <person name="Yamaguchi K"/>
            <person name="Onimaru K"/>
            <person name="Kadota M"/>
            <person name="Koyanagi M"/>
            <person name="Keeley SD"/>
            <person name="Tatsumi K"/>
            <person name="Tanaka K"/>
            <person name="Motone F"/>
            <person name="Kageyama Y"/>
            <person name="Nozu R"/>
            <person name="Adachi N"/>
            <person name="Nishimura O"/>
            <person name="Nakagawa R"/>
            <person name="Tanegashima C"/>
            <person name="Kiyatake I"/>
            <person name="Matsumoto R"/>
            <person name="Murakumo K"/>
            <person name="Nishida K"/>
            <person name="Terakita A"/>
            <person name="Kuratani S"/>
            <person name="Sato K"/>
            <person name="Hyodo S Kuraku.S."/>
        </authorList>
    </citation>
    <scope>NUCLEOTIDE SEQUENCE [LARGE SCALE GENOMIC DNA]</scope>
</reference>
<dbReference type="AlphaFoldDB" id="A0A401P4Q4"/>
<feature type="transmembrane region" description="Helical" evidence="10">
    <location>
        <begin position="366"/>
        <end position="385"/>
    </location>
</feature>
<sequence>MAWCQTDCIEKPLCAAFRKLGTCVGQNPWLFLLVPLVVSVMIGTGFHFFADNESNDIEYQFTPINGPAKLERKFIKEHFPTNDSEFFSWLRLYAEGSFASFIAVSKDGNILTEAAFKEILIVDKNVKGFQIYDHGTAYNYSNLCAKTGATCSSNALLDLLNYDASLVEKTNISYSLANRAFIANTLGGVELNKIGTAIKKAKAFRLRYQLREDDEENKRLSLLWIEKFLREFPTALARSTHIEVSHFTSVSRQKEFGKNSKRIIPFFSVTYFLTIFFSIMSCMRFDCVRTKVSVAALGVISAGLAVVTGFGLLMYCGMSFAIDTANAPFLILGIGVDDMFIMLSSWQKTKVHDKVEDRLAKTYSEAAVSITITTLTDVLAFYIGIMTPFPSVKSFCVYTGTTVLFCFVYNITFFGAVLALNGRREASNRHWLTLRKVERDPKPDKSKLYGLCCVGGSYNPESGAESEHPVYFFFKKYYGPFLTNRWTKAIVVLLYTGYLAGSIYGCLHIKEGIDLRNLAFDDSYVIKFYNDESDFFSEYGPRVMVTVTEPVEYWNSTIQDEIEICMGRLENNSYVDRELSASWLRIYVEQAANKSIDIRERNAFIGNLSKVLTSIPEFQQDIELSEDDMDIRASRFFIQIVNASDSFNQKNMLIELRNSVKECKIPLLVYHPAFIYFDQFLVIVTTTVQNIIVAAAAMLVISLLLIPNPVCSLWVTFAIASVLVGVSGFMAFWGVNLDSISMINLVICIGFSVDFTAHISYAFVSNDKTDANERAIDALYTLGYPILQGALSTIMGIVVLSMAGGYIFRTFFKIMFLVIFFGAVHGLVLMPVFLTFYQACGNPNSGPSNTHDSKENSQNRNAHNYLQVHHSKENRDDSCELTELTKL</sequence>
<accession>A0A401P4Q4</accession>
<dbReference type="EMBL" id="BFAA01008494">
    <property type="protein sequence ID" value="GCB68115.1"/>
    <property type="molecule type" value="Genomic_DNA"/>
</dbReference>
<dbReference type="SUPFAM" id="SSF82866">
    <property type="entry name" value="Multidrug efflux transporter AcrB transmembrane domain"/>
    <property type="match status" value="2"/>
</dbReference>
<comment type="similarity">
    <text evidence="1">Belongs to the patched family.</text>
</comment>
<feature type="transmembrane region" description="Helical" evidence="10">
    <location>
        <begin position="680"/>
        <end position="706"/>
    </location>
</feature>
<dbReference type="InterPro" id="IPR051697">
    <property type="entry name" value="Patched_domain-protein"/>
</dbReference>
<feature type="transmembrane region" description="Helical" evidence="10">
    <location>
        <begin position="294"/>
        <end position="315"/>
    </location>
</feature>
<comment type="function">
    <text evidence="7">May play a role in sperm development or sperm function. However, does not appear to have an essential role in spermatogenesis or male fertility.</text>
</comment>
<feature type="transmembrane region" description="Helical" evidence="10">
    <location>
        <begin position="29"/>
        <end position="50"/>
    </location>
</feature>
<dbReference type="OMA" id="MWHITFF"/>
<feature type="transmembrane region" description="Helical" evidence="10">
    <location>
        <begin position="815"/>
        <end position="837"/>
    </location>
</feature>
<evidence type="ECO:0000313" key="12">
    <source>
        <dbReference type="EMBL" id="GCB68115.1"/>
    </source>
</evidence>
<evidence type="ECO:0000256" key="4">
    <source>
        <dbReference type="ARBA" id="ARBA00022989"/>
    </source>
</evidence>
<dbReference type="OrthoDB" id="6510177at2759"/>
<dbReference type="PROSITE" id="PS50156">
    <property type="entry name" value="SSD"/>
    <property type="match status" value="1"/>
</dbReference>
<evidence type="ECO:0000256" key="2">
    <source>
        <dbReference type="ARBA" id="ARBA00022475"/>
    </source>
</evidence>
<evidence type="ECO:0000256" key="8">
    <source>
        <dbReference type="ARBA" id="ARBA00060429"/>
    </source>
</evidence>
<feature type="transmembrane region" description="Helical" evidence="10">
    <location>
        <begin position="327"/>
        <end position="346"/>
    </location>
</feature>
<comment type="caution">
    <text evidence="12">The sequence shown here is derived from an EMBL/GenBank/DDBJ whole genome shotgun (WGS) entry which is preliminary data.</text>
</comment>
<evidence type="ECO:0000256" key="6">
    <source>
        <dbReference type="ARBA" id="ARBA00023180"/>
    </source>
</evidence>
<dbReference type="GO" id="GO:0016020">
    <property type="term" value="C:membrane"/>
    <property type="evidence" value="ECO:0007669"/>
    <property type="project" value="InterPro"/>
</dbReference>
<evidence type="ECO:0000256" key="7">
    <source>
        <dbReference type="ARBA" id="ARBA00057027"/>
    </source>
</evidence>
<keyword evidence="6" id="KW-0325">Glycoprotein</keyword>
<dbReference type="PANTHER" id="PTHR10796:SF60">
    <property type="entry name" value="PATCHED DOMAIN-CONTAINING PROTEIN 3"/>
    <property type="match status" value="1"/>
</dbReference>
<keyword evidence="5 10" id="KW-0472">Membrane</keyword>
<feature type="transmembrane region" description="Helical" evidence="10">
    <location>
        <begin position="397"/>
        <end position="420"/>
    </location>
</feature>
<name>A0A401P4Q4_SCYTO</name>
<keyword evidence="4 10" id="KW-1133">Transmembrane helix</keyword>
<comment type="subcellular location">
    <subcellularLocation>
        <location evidence="8">Cell projection</location>
        <location evidence="8">Cilium</location>
        <location evidence="8">Flagellum membrane</location>
        <topology evidence="8">Multi-pass membrane protein</topology>
    </subcellularLocation>
</comment>
<dbReference type="InterPro" id="IPR003392">
    <property type="entry name" value="PTHD_SSD"/>
</dbReference>
<keyword evidence="3 10" id="KW-0812">Transmembrane</keyword>
<keyword evidence="13" id="KW-1185">Reference proteome</keyword>
<protein>
    <recommendedName>
        <fullName evidence="9">Patched domain-containing protein 3</fullName>
    </recommendedName>
</protein>
<dbReference type="FunFam" id="1.20.1640.10:FF:000013">
    <property type="entry name" value="PaTched Related family"/>
    <property type="match status" value="1"/>
</dbReference>
<feature type="domain" description="SSD" evidence="11">
    <location>
        <begin position="263"/>
        <end position="420"/>
    </location>
</feature>
<dbReference type="Proteomes" id="UP000288216">
    <property type="component" value="Unassembled WGS sequence"/>
</dbReference>
<feature type="transmembrane region" description="Helical" evidence="10">
    <location>
        <begin position="784"/>
        <end position="808"/>
    </location>
</feature>
<dbReference type="PANTHER" id="PTHR10796">
    <property type="entry name" value="PATCHED-RELATED"/>
    <property type="match status" value="1"/>
</dbReference>
<evidence type="ECO:0000256" key="9">
    <source>
        <dbReference type="ARBA" id="ARBA00074262"/>
    </source>
</evidence>
<evidence type="ECO:0000313" key="13">
    <source>
        <dbReference type="Proteomes" id="UP000288216"/>
    </source>
</evidence>
<organism evidence="12 13">
    <name type="scientific">Scyliorhinus torazame</name>
    <name type="common">Cloudy catshark</name>
    <name type="synonym">Catulus torazame</name>
    <dbReference type="NCBI Taxonomy" id="75743"/>
    <lineage>
        <taxon>Eukaryota</taxon>
        <taxon>Metazoa</taxon>
        <taxon>Chordata</taxon>
        <taxon>Craniata</taxon>
        <taxon>Vertebrata</taxon>
        <taxon>Chondrichthyes</taxon>
        <taxon>Elasmobranchii</taxon>
        <taxon>Galeomorphii</taxon>
        <taxon>Galeoidea</taxon>
        <taxon>Carcharhiniformes</taxon>
        <taxon>Scyliorhinidae</taxon>
        <taxon>Scyliorhinus</taxon>
    </lineage>
</organism>
<evidence type="ECO:0000256" key="3">
    <source>
        <dbReference type="ARBA" id="ARBA00022692"/>
    </source>
</evidence>
<dbReference type="Gene3D" id="1.20.1640.10">
    <property type="entry name" value="Multidrug efflux transporter AcrB transmembrane domain"/>
    <property type="match status" value="2"/>
</dbReference>
<gene>
    <name evidence="12" type="ORF">scyTo_0015194</name>
</gene>
<proteinExistence type="inferred from homology"/>
<dbReference type="InterPro" id="IPR000731">
    <property type="entry name" value="SSD"/>
</dbReference>
<evidence type="ECO:0000256" key="10">
    <source>
        <dbReference type="SAM" id="Phobius"/>
    </source>
</evidence>